<dbReference type="InterPro" id="IPR053536">
    <property type="entry name" value="Lasso_peptide_isopeptidase"/>
</dbReference>
<comment type="caution">
    <text evidence="2">The sequence shown here is derived from an EMBL/GenBank/DDBJ whole genome shotgun (WGS) entry which is preliminary data.</text>
</comment>
<proteinExistence type="predicted"/>
<dbReference type="Gene3D" id="3.40.50.1820">
    <property type="entry name" value="alpha/beta hydrolase"/>
    <property type="match status" value="1"/>
</dbReference>
<keyword evidence="3" id="KW-1185">Reference proteome</keyword>
<dbReference type="GO" id="GO:0006508">
    <property type="term" value="P:proteolysis"/>
    <property type="evidence" value="ECO:0007669"/>
    <property type="project" value="InterPro"/>
</dbReference>
<dbReference type="Proteomes" id="UP000290975">
    <property type="component" value="Unassembled WGS sequence"/>
</dbReference>
<dbReference type="NCBIfam" id="NF033523">
    <property type="entry name" value="lasso_peptidase"/>
    <property type="match status" value="1"/>
</dbReference>
<organism evidence="2 3">
    <name type="scientific">Sphingobium xenophagum</name>
    <dbReference type="NCBI Taxonomy" id="121428"/>
    <lineage>
        <taxon>Bacteria</taxon>
        <taxon>Pseudomonadati</taxon>
        <taxon>Pseudomonadota</taxon>
        <taxon>Alphaproteobacteria</taxon>
        <taxon>Sphingomonadales</taxon>
        <taxon>Sphingomonadaceae</taxon>
        <taxon>Sphingobium</taxon>
    </lineage>
</organism>
<dbReference type="InterPro" id="IPR001375">
    <property type="entry name" value="Peptidase_S9_cat"/>
</dbReference>
<feature type="domain" description="Peptidase S9 prolyl oligopeptidase catalytic" evidence="1">
    <location>
        <begin position="292"/>
        <end position="453"/>
    </location>
</feature>
<gene>
    <name evidence="2" type="ORF">MBESOW_P3626</name>
</gene>
<dbReference type="EMBL" id="BBQY01000037">
    <property type="protein sequence ID" value="GBH32396.1"/>
    <property type="molecule type" value="Genomic_DNA"/>
</dbReference>
<accession>A0A401J6X1</accession>
<name>A0A401J6X1_SPHXE</name>
<sequence>MPFPKALFKLGLTASGTDLRLATIEEISERVERQDDRTSQALVRSVPGSKGLAAQLVRRDRTSLSSPIDLWIQHADGRRQRCNDPACTSGIQNMWWIGGAKRLLFLRRAGWGNSELQIYSWDMKSAPKATLKTEDLITGCELASDTLICLHEASNQPRRIIRINSGSGARTILFDPNPSFRRLQMGGVKRLRWKNSIGIECFGDLVLPQKHSNQSKIPLIVVQYLTRGFLRGGVGDEYPIFPLAEQGFAVLSLQRPADYYMTIKDGSIRTALDARTSNQRDWNDRRSVHSALMNGIALVESHGGIDTDRVGITGLSDGVSTVQFALVNAPGRFAAASISTGFQEPKSTQIYGGSAWAKQLIAMGYPPLNHDQTHFWSTTSIERNVDKFSLPILMQISDNEYLMAMESYGILKANNRPTELYIFPNENHIKNGPAHRFAVYERNIDWFKFWLKHEEDPSAKKKSTYDRWRAMAAQKNLAP</sequence>
<evidence type="ECO:0000313" key="3">
    <source>
        <dbReference type="Proteomes" id="UP000290975"/>
    </source>
</evidence>
<evidence type="ECO:0000313" key="2">
    <source>
        <dbReference type="EMBL" id="GBH32396.1"/>
    </source>
</evidence>
<dbReference type="AlphaFoldDB" id="A0A401J6X1"/>
<reference evidence="2 3" key="1">
    <citation type="submission" date="2014-12" db="EMBL/GenBank/DDBJ databases">
        <title>Whole genome sequencing of Sphingobium xenophagum OW59.</title>
        <authorList>
            <person name="Ohta Y."/>
            <person name="Nishi S."/>
            <person name="Hatada Y."/>
        </authorList>
    </citation>
    <scope>NUCLEOTIDE SEQUENCE [LARGE SCALE GENOMIC DNA]</scope>
    <source>
        <strain evidence="2 3">OW59</strain>
    </source>
</reference>
<dbReference type="SUPFAM" id="SSF53474">
    <property type="entry name" value="alpha/beta-Hydrolases"/>
    <property type="match status" value="1"/>
</dbReference>
<evidence type="ECO:0000259" key="1">
    <source>
        <dbReference type="Pfam" id="PF00326"/>
    </source>
</evidence>
<dbReference type="GO" id="GO:0008236">
    <property type="term" value="F:serine-type peptidase activity"/>
    <property type="evidence" value="ECO:0007669"/>
    <property type="project" value="InterPro"/>
</dbReference>
<dbReference type="RefSeq" id="WP_130754337.1">
    <property type="nucleotide sequence ID" value="NZ_BBQY01000037.1"/>
</dbReference>
<protein>
    <recommendedName>
        <fullName evidence="1">Peptidase S9 prolyl oligopeptidase catalytic domain-containing protein</fullName>
    </recommendedName>
</protein>
<dbReference type="Pfam" id="PF00326">
    <property type="entry name" value="Peptidase_S9"/>
    <property type="match status" value="1"/>
</dbReference>
<dbReference type="InterPro" id="IPR029058">
    <property type="entry name" value="AB_hydrolase_fold"/>
</dbReference>